<reference evidence="3" key="1">
    <citation type="submission" date="2021-02" db="EMBL/GenBank/DDBJ databases">
        <authorList>
            <person name="Dougan E. K."/>
            <person name="Rhodes N."/>
            <person name="Thang M."/>
            <person name="Chan C."/>
        </authorList>
    </citation>
    <scope>NUCLEOTIDE SEQUENCE</scope>
</reference>
<dbReference type="OrthoDB" id="27325at2759"/>
<dbReference type="Pfam" id="PF00956">
    <property type="entry name" value="NAP"/>
    <property type="match status" value="1"/>
</dbReference>
<organism evidence="3 4">
    <name type="scientific">Symbiodinium necroappetens</name>
    <dbReference type="NCBI Taxonomy" id="1628268"/>
    <lineage>
        <taxon>Eukaryota</taxon>
        <taxon>Sar</taxon>
        <taxon>Alveolata</taxon>
        <taxon>Dinophyceae</taxon>
        <taxon>Suessiales</taxon>
        <taxon>Symbiodiniaceae</taxon>
        <taxon>Symbiodinium</taxon>
    </lineage>
</organism>
<protein>
    <submittedName>
        <fullName evidence="3">NAP1 protein</fullName>
    </submittedName>
</protein>
<accession>A0A812LUT7</accession>
<keyword evidence="4" id="KW-1185">Reference proteome</keyword>
<name>A0A812LUT7_9DINO</name>
<evidence type="ECO:0000256" key="2">
    <source>
        <dbReference type="RuleBase" id="RU003876"/>
    </source>
</evidence>
<proteinExistence type="inferred from homology"/>
<dbReference type="InterPro" id="IPR037231">
    <property type="entry name" value="NAP-like_sf"/>
</dbReference>
<dbReference type="EMBL" id="CAJNJA010009475">
    <property type="protein sequence ID" value="CAE7247223.1"/>
    <property type="molecule type" value="Genomic_DNA"/>
</dbReference>
<gene>
    <name evidence="3" type="primary">NAP1</name>
    <name evidence="3" type="ORF">SNEC2469_LOCUS4886</name>
</gene>
<dbReference type="InterPro" id="IPR002164">
    <property type="entry name" value="NAP_family"/>
</dbReference>
<dbReference type="GO" id="GO:0005634">
    <property type="term" value="C:nucleus"/>
    <property type="evidence" value="ECO:0007669"/>
    <property type="project" value="InterPro"/>
</dbReference>
<dbReference type="SUPFAM" id="SSF143113">
    <property type="entry name" value="NAP-like"/>
    <property type="match status" value="1"/>
</dbReference>
<sequence>MAELQKQYSAKQQPFIDQRTQILTNIAAAEGEEAKASGTPALRGFWKEAMKNLPALEEHIEEWDEPVLDYCKDITKAWLDEADISKGFKLIFHFVENPYFTNTELWKEYHVEEASPYTGEVSAKEIKAAEIDWNAGKNVTVEKVAKKVKGGGWSLSCSLVLNCCFLRAPSASVAKASPNTISDTCNFNRNIQRLGRRSQHPVPFSLIDGNLS</sequence>
<comment type="similarity">
    <text evidence="1 2">Belongs to the nucleosome assembly protein (NAP) family.</text>
</comment>
<comment type="caution">
    <text evidence="3">The sequence shown here is derived from an EMBL/GenBank/DDBJ whole genome shotgun (WGS) entry which is preliminary data.</text>
</comment>
<dbReference type="PANTHER" id="PTHR11875">
    <property type="entry name" value="TESTIS-SPECIFIC Y-ENCODED PROTEIN"/>
    <property type="match status" value="1"/>
</dbReference>
<dbReference type="AlphaFoldDB" id="A0A812LUT7"/>
<dbReference type="Gene3D" id="3.30.1120.90">
    <property type="entry name" value="Nucleosome assembly protein"/>
    <property type="match status" value="1"/>
</dbReference>
<dbReference type="GO" id="GO:0006334">
    <property type="term" value="P:nucleosome assembly"/>
    <property type="evidence" value="ECO:0007669"/>
    <property type="project" value="InterPro"/>
</dbReference>
<evidence type="ECO:0000256" key="1">
    <source>
        <dbReference type="ARBA" id="ARBA00009947"/>
    </source>
</evidence>
<evidence type="ECO:0000313" key="3">
    <source>
        <dbReference type="EMBL" id="CAE7247223.1"/>
    </source>
</evidence>
<evidence type="ECO:0000313" key="4">
    <source>
        <dbReference type="Proteomes" id="UP000601435"/>
    </source>
</evidence>
<dbReference type="Proteomes" id="UP000601435">
    <property type="component" value="Unassembled WGS sequence"/>
</dbReference>